<comment type="caution">
    <text evidence="1">The sequence shown here is derived from an EMBL/GenBank/DDBJ whole genome shotgun (WGS) entry which is preliminary data.</text>
</comment>
<evidence type="ECO:0008006" key="3">
    <source>
        <dbReference type="Google" id="ProtNLM"/>
    </source>
</evidence>
<dbReference type="SUPFAM" id="SSF52309">
    <property type="entry name" value="N-(deoxy)ribosyltransferase-like"/>
    <property type="match status" value="1"/>
</dbReference>
<evidence type="ECO:0000313" key="2">
    <source>
        <dbReference type="Proteomes" id="UP000177383"/>
    </source>
</evidence>
<dbReference type="Gene3D" id="3.40.50.450">
    <property type="match status" value="1"/>
</dbReference>
<dbReference type="AlphaFoldDB" id="A0A1F5ZKW6"/>
<gene>
    <name evidence="1" type="ORF">A2773_03035</name>
</gene>
<dbReference type="EMBL" id="MFJE01000066">
    <property type="protein sequence ID" value="OGG12965.1"/>
    <property type="molecule type" value="Genomic_DNA"/>
</dbReference>
<reference evidence="1 2" key="1">
    <citation type="journal article" date="2016" name="Nat. Commun.">
        <title>Thousands of microbial genomes shed light on interconnected biogeochemical processes in an aquifer system.</title>
        <authorList>
            <person name="Anantharaman K."/>
            <person name="Brown C.T."/>
            <person name="Hug L.A."/>
            <person name="Sharon I."/>
            <person name="Castelle C.J."/>
            <person name="Probst A.J."/>
            <person name="Thomas B.C."/>
            <person name="Singh A."/>
            <person name="Wilkins M.J."/>
            <person name="Karaoz U."/>
            <person name="Brodie E.L."/>
            <person name="Williams K.H."/>
            <person name="Hubbard S.S."/>
            <person name="Banfield J.F."/>
        </authorList>
    </citation>
    <scope>NUCLEOTIDE SEQUENCE [LARGE SCALE GENOMIC DNA]</scope>
</reference>
<organism evidence="1 2">
    <name type="scientific">Candidatus Gottesmanbacteria bacterium RIFCSPHIGHO2_01_FULL_39_10</name>
    <dbReference type="NCBI Taxonomy" id="1798375"/>
    <lineage>
        <taxon>Bacteria</taxon>
        <taxon>Candidatus Gottesmaniibacteriota</taxon>
    </lineage>
</organism>
<dbReference type="Proteomes" id="UP000177383">
    <property type="component" value="Unassembled WGS sequence"/>
</dbReference>
<name>A0A1F5ZKW6_9BACT</name>
<protein>
    <recommendedName>
        <fullName evidence="3">Nucleoside 2-deoxyribosyltransferase</fullName>
    </recommendedName>
</protein>
<proteinExistence type="predicted"/>
<sequence>MKIFYTASFYYKDKYQKQYDLVLSALESMGVEVISPEKGNYKRLLSIKERGRLGGKPRLEHYAAIKKGINIADAVVIEISNEDFQLGHEATLAIQAKKHVLCLSVHEDFSEKIDNRYFHGAKYDEINIYEIVADFIEKVRGEKLSERFNCFLSLSQLEYLKKTSRVNQMTISEYLRKIIDQDRRF</sequence>
<accession>A0A1F5ZKW6</accession>
<evidence type="ECO:0000313" key="1">
    <source>
        <dbReference type="EMBL" id="OGG12965.1"/>
    </source>
</evidence>